<gene>
    <name evidence="2" type="ORF">M8C21_013455</name>
</gene>
<feature type="signal peptide" evidence="1">
    <location>
        <begin position="1"/>
        <end position="21"/>
    </location>
</feature>
<proteinExistence type="predicted"/>
<accession>A0AAD5D5D9</accession>
<evidence type="ECO:0000313" key="2">
    <source>
        <dbReference type="EMBL" id="KAI7754561.1"/>
    </source>
</evidence>
<organism evidence="2 3">
    <name type="scientific">Ambrosia artemisiifolia</name>
    <name type="common">Common ragweed</name>
    <dbReference type="NCBI Taxonomy" id="4212"/>
    <lineage>
        <taxon>Eukaryota</taxon>
        <taxon>Viridiplantae</taxon>
        <taxon>Streptophyta</taxon>
        <taxon>Embryophyta</taxon>
        <taxon>Tracheophyta</taxon>
        <taxon>Spermatophyta</taxon>
        <taxon>Magnoliopsida</taxon>
        <taxon>eudicotyledons</taxon>
        <taxon>Gunneridae</taxon>
        <taxon>Pentapetalae</taxon>
        <taxon>asterids</taxon>
        <taxon>campanulids</taxon>
        <taxon>Asterales</taxon>
        <taxon>Asteraceae</taxon>
        <taxon>Asteroideae</taxon>
        <taxon>Heliantheae alliance</taxon>
        <taxon>Heliantheae</taxon>
        <taxon>Ambrosia</taxon>
    </lineage>
</organism>
<feature type="non-terminal residue" evidence="2">
    <location>
        <position position="101"/>
    </location>
</feature>
<sequence>NAMKWNLIIPALMFLVLKSKNEQVTSFQSSSKVYLKTGAKIIVTIQQPSTPKCGLFSPNQLGQKKSFAETQVGKGSFRKLFEPSMPQEFAISPYRAVIDHP</sequence>
<name>A0AAD5D5D9_AMBAR</name>
<protein>
    <submittedName>
        <fullName evidence="2">Uncharacterized protein</fullName>
    </submittedName>
</protein>
<reference evidence="2" key="1">
    <citation type="submission" date="2022-06" db="EMBL/GenBank/DDBJ databases">
        <title>Uncovering the hologenomic basis of an extraordinary plant invasion.</title>
        <authorList>
            <person name="Bieker V.C."/>
            <person name="Martin M.D."/>
            <person name="Gilbert T."/>
            <person name="Hodgins K."/>
            <person name="Battlay P."/>
            <person name="Petersen B."/>
            <person name="Wilson J."/>
        </authorList>
    </citation>
    <scope>NUCLEOTIDE SEQUENCE</scope>
    <source>
        <strain evidence="2">AA19_3_7</strain>
        <tissue evidence="2">Leaf</tissue>
    </source>
</reference>
<feature type="chain" id="PRO_5041974070" evidence="1">
    <location>
        <begin position="22"/>
        <end position="101"/>
    </location>
</feature>
<dbReference type="Proteomes" id="UP001206925">
    <property type="component" value="Unassembled WGS sequence"/>
</dbReference>
<evidence type="ECO:0000256" key="1">
    <source>
        <dbReference type="SAM" id="SignalP"/>
    </source>
</evidence>
<comment type="caution">
    <text evidence="2">The sequence shown here is derived from an EMBL/GenBank/DDBJ whole genome shotgun (WGS) entry which is preliminary data.</text>
</comment>
<dbReference type="AlphaFoldDB" id="A0AAD5D5D9"/>
<evidence type="ECO:0000313" key="3">
    <source>
        <dbReference type="Proteomes" id="UP001206925"/>
    </source>
</evidence>
<keyword evidence="3" id="KW-1185">Reference proteome</keyword>
<keyword evidence="1" id="KW-0732">Signal</keyword>
<dbReference type="EMBL" id="JAMZMK010003049">
    <property type="protein sequence ID" value="KAI7754561.1"/>
    <property type="molecule type" value="Genomic_DNA"/>
</dbReference>